<evidence type="ECO:0000259" key="6">
    <source>
        <dbReference type="PROSITE" id="PS51686"/>
    </source>
</evidence>
<feature type="binding site" evidence="5">
    <location>
        <position position="317"/>
    </location>
    <ligand>
        <name>S-adenosyl-L-methionine</name>
        <dbReference type="ChEBI" id="CHEBI:59789"/>
    </ligand>
</feature>
<keyword evidence="3 5" id="KW-0949">S-adenosyl-L-methionine</keyword>
<proteinExistence type="inferred from homology"/>
<dbReference type="Gene3D" id="1.10.940.10">
    <property type="entry name" value="NusB-like"/>
    <property type="match status" value="1"/>
</dbReference>
<dbReference type="InterPro" id="IPR023267">
    <property type="entry name" value="RCMT"/>
</dbReference>
<dbReference type="GO" id="GO:0001510">
    <property type="term" value="P:RNA methylation"/>
    <property type="evidence" value="ECO:0007669"/>
    <property type="project" value="InterPro"/>
</dbReference>
<dbReference type="AlphaFoldDB" id="A0A5B0DRU2"/>
<dbReference type="GO" id="GO:0008173">
    <property type="term" value="F:RNA methyltransferase activity"/>
    <property type="evidence" value="ECO:0007669"/>
    <property type="project" value="InterPro"/>
</dbReference>
<dbReference type="SUPFAM" id="SSF53335">
    <property type="entry name" value="S-adenosyl-L-methionine-dependent methyltransferases"/>
    <property type="match status" value="1"/>
</dbReference>
<dbReference type="InterPro" id="IPR035926">
    <property type="entry name" value="NusB-like_sf"/>
</dbReference>
<comment type="caution">
    <text evidence="7">The sequence shown here is derived from an EMBL/GenBank/DDBJ whole genome shotgun (WGS) entry which is preliminary data.</text>
</comment>
<dbReference type="PROSITE" id="PS51686">
    <property type="entry name" value="SAM_MT_RSMB_NOP"/>
    <property type="match status" value="1"/>
</dbReference>
<organism evidence="7 8">
    <name type="scientific">Aureimonas fodinaquatilis</name>
    <dbReference type="NCBI Taxonomy" id="2565783"/>
    <lineage>
        <taxon>Bacteria</taxon>
        <taxon>Pseudomonadati</taxon>
        <taxon>Pseudomonadota</taxon>
        <taxon>Alphaproteobacteria</taxon>
        <taxon>Hyphomicrobiales</taxon>
        <taxon>Aurantimonadaceae</taxon>
        <taxon>Aureimonas</taxon>
    </lineage>
</organism>
<dbReference type="EMBL" id="VTWH01000006">
    <property type="protein sequence ID" value="KAA0968260.1"/>
    <property type="molecule type" value="Genomic_DNA"/>
</dbReference>
<dbReference type="InterPro" id="IPR029063">
    <property type="entry name" value="SAM-dependent_MTases_sf"/>
</dbReference>
<feature type="binding site" evidence="5">
    <location>
        <position position="291"/>
    </location>
    <ligand>
        <name>S-adenosyl-L-methionine</name>
        <dbReference type="ChEBI" id="CHEBI:59789"/>
    </ligand>
</feature>
<evidence type="ECO:0000313" key="7">
    <source>
        <dbReference type="EMBL" id="KAA0968260.1"/>
    </source>
</evidence>
<evidence type="ECO:0000313" key="8">
    <source>
        <dbReference type="Proteomes" id="UP000324738"/>
    </source>
</evidence>
<keyword evidence="1 5" id="KW-0489">Methyltransferase</keyword>
<evidence type="ECO:0000256" key="5">
    <source>
        <dbReference type="PROSITE-ProRule" id="PRU01023"/>
    </source>
</evidence>
<evidence type="ECO:0000256" key="2">
    <source>
        <dbReference type="ARBA" id="ARBA00022679"/>
    </source>
</evidence>
<feature type="binding site" evidence="5">
    <location>
        <position position="333"/>
    </location>
    <ligand>
        <name>S-adenosyl-L-methionine</name>
        <dbReference type="ChEBI" id="CHEBI:59789"/>
    </ligand>
</feature>
<sequence length="459" mass="49409">MGLKSTAKQKRAFVQEFEDQRPGLAVRRVAARLLSAIVDARTSLDGLTDKVGGHPEFRRLDPRDQALVRAILVSALRRRGTISAILDACIDRPLPPRAAPLRTILHTGLTQILFLDVPDSAAVDLAVTLASGDPRTDRFAGLVNAVLRRASREKDDLLAQFNDPMLNMPDWLKQRLIATYGLEQTIQIAAAHQVQAPVDLTARNDAAAVAASMPAQLLPFGTVRLSAETDGQIASLPGFAEGEWWVQDAAASLPAKLFGDISGLKVADVCAAPGGKTAQLAAAGAKVTAVDISASRMKRLLDNFSRLTLPVETHIGDLRSFNPSEPFDAVLLDAPCSSTGTIRRHPDVAYTKDEAEVRKLAQVQAGLLRDAARLVRNGGVIVFSNCSLDPVEGEEVVAAFLAERRDFERLPVQAHELPGLEEAICANGDVRTTPAMFQRGTAEQSGLDGFYAARLRRLA</sequence>
<dbReference type="PANTHER" id="PTHR22807">
    <property type="entry name" value="NOP2 YEAST -RELATED NOL1/NOP2/FMU SUN DOMAIN-CONTAINING"/>
    <property type="match status" value="1"/>
</dbReference>
<evidence type="ECO:0000256" key="3">
    <source>
        <dbReference type="ARBA" id="ARBA00022691"/>
    </source>
</evidence>
<protein>
    <submittedName>
        <fullName evidence="7">RsmB/NOP family class I SAM-dependent RNA methyltransferase</fullName>
    </submittedName>
</protein>
<reference evidence="7 8" key="1">
    <citation type="submission" date="2019-08" db="EMBL/GenBank/DDBJ databases">
        <title>Aureimonas fodiniaquatilis sp. nov., isolated from a coal mine wastewater.</title>
        <authorList>
            <person name="Kim W."/>
        </authorList>
    </citation>
    <scope>NUCLEOTIDE SEQUENCE [LARGE SCALE GENOMIC DNA]</scope>
    <source>
        <strain evidence="7 8">CAU 1482</strain>
    </source>
</reference>
<dbReference type="Proteomes" id="UP000324738">
    <property type="component" value="Unassembled WGS sequence"/>
</dbReference>
<dbReference type="OrthoDB" id="9810297at2"/>
<dbReference type="Pfam" id="PF01189">
    <property type="entry name" value="Methyltr_RsmB-F"/>
    <property type="match status" value="1"/>
</dbReference>
<dbReference type="Pfam" id="PF01029">
    <property type="entry name" value="NusB"/>
    <property type="match status" value="1"/>
</dbReference>
<feature type="binding site" evidence="5">
    <location>
        <begin position="270"/>
        <end position="276"/>
    </location>
    <ligand>
        <name>S-adenosyl-L-methionine</name>
        <dbReference type="ChEBI" id="CHEBI:59789"/>
    </ligand>
</feature>
<dbReference type="FunFam" id="3.40.50.150:FF:000257">
    <property type="entry name" value="16S rRNA methyltransferase"/>
    <property type="match status" value="1"/>
</dbReference>
<feature type="active site" description="Nucleophile" evidence="5">
    <location>
        <position position="386"/>
    </location>
</feature>
<dbReference type="GO" id="GO:0006355">
    <property type="term" value="P:regulation of DNA-templated transcription"/>
    <property type="evidence" value="ECO:0007669"/>
    <property type="project" value="InterPro"/>
</dbReference>
<accession>A0A5B0DRU2</accession>
<dbReference type="CDD" id="cd02440">
    <property type="entry name" value="AdoMet_MTases"/>
    <property type="match status" value="1"/>
</dbReference>
<evidence type="ECO:0000256" key="4">
    <source>
        <dbReference type="ARBA" id="ARBA00022884"/>
    </source>
</evidence>
<dbReference type="PRINTS" id="PR02008">
    <property type="entry name" value="RCMTFAMILY"/>
</dbReference>
<dbReference type="SUPFAM" id="SSF48013">
    <property type="entry name" value="NusB-like"/>
    <property type="match status" value="1"/>
</dbReference>
<dbReference type="GO" id="GO:0003723">
    <property type="term" value="F:RNA binding"/>
    <property type="evidence" value="ECO:0007669"/>
    <property type="project" value="UniProtKB-UniRule"/>
</dbReference>
<keyword evidence="8" id="KW-1185">Reference proteome</keyword>
<dbReference type="PANTHER" id="PTHR22807:SF61">
    <property type="entry name" value="NOL1_NOP2_SUN FAMILY PROTEIN _ ANTITERMINATION NUSB DOMAIN-CONTAINING PROTEIN"/>
    <property type="match status" value="1"/>
</dbReference>
<dbReference type="RefSeq" id="WP_149301778.1">
    <property type="nucleotide sequence ID" value="NZ_VTWH01000006.1"/>
</dbReference>
<name>A0A5B0DRU2_9HYPH</name>
<keyword evidence="2 5" id="KW-0808">Transferase</keyword>
<gene>
    <name evidence="7" type="ORF">FPY71_18230</name>
</gene>
<dbReference type="InterPro" id="IPR001678">
    <property type="entry name" value="MeTrfase_RsmB-F_NOP2_dom"/>
</dbReference>
<keyword evidence="4 5" id="KW-0694">RNA-binding</keyword>
<evidence type="ECO:0000256" key="1">
    <source>
        <dbReference type="ARBA" id="ARBA00022603"/>
    </source>
</evidence>
<dbReference type="InterPro" id="IPR006027">
    <property type="entry name" value="NusB_RsmB_TIM44"/>
</dbReference>
<feature type="domain" description="SAM-dependent MTase RsmB/NOP-type" evidence="6">
    <location>
        <begin position="174"/>
        <end position="458"/>
    </location>
</feature>
<dbReference type="InterPro" id="IPR049560">
    <property type="entry name" value="MeTrfase_RsmB-F_NOP2_cat"/>
</dbReference>
<dbReference type="Gene3D" id="3.40.50.150">
    <property type="entry name" value="Vaccinia Virus protein VP39"/>
    <property type="match status" value="1"/>
</dbReference>
<comment type="similarity">
    <text evidence="5">Belongs to the class I-like SAM-binding methyltransferase superfamily. RsmB/NOP family.</text>
</comment>